<dbReference type="InterPro" id="IPR036390">
    <property type="entry name" value="WH_DNA-bd_sf"/>
</dbReference>
<evidence type="ECO:0000313" key="3">
    <source>
        <dbReference type="Proteomes" id="UP000680865"/>
    </source>
</evidence>
<dbReference type="EMBL" id="BOQP01000070">
    <property type="protein sequence ID" value="GIM84682.1"/>
    <property type="molecule type" value="Genomic_DNA"/>
</dbReference>
<reference evidence="2" key="1">
    <citation type="submission" date="2021-03" db="EMBL/GenBank/DDBJ databases">
        <title>Whole genome shotgun sequence of Actinoplanes consettensis NBRC 14913.</title>
        <authorList>
            <person name="Komaki H."/>
            <person name="Tamura T."/>
        </authorList>
    </citation>
    <scope>NUCLEOTIDE SEQUENCE</scope>
    <source>
        <strain evidence="2">NBRC 14913</strain>
    </source>
</reference>
<dbReference type="Pfam" id="PF09860">
    <property type="entry name" value="DUF2087"/>
    <property type="match status" value="1"/>
</dbReference>
<accession>A0A919T3N3</accession>
<dbReference type="Proteomes" id="UP000680865">
    <property type="component" value="Unassembled WGS sequence"/>
</dbReference>
<organism evidence="2 3">
    <name type="scientific">Winogradskya consettensis</name>
    <dbReference type="NCBI Taxonomy" id="113560"/>
    <lineage>
        <taxon>Bacteria</taxon>
        <taxon>Bacillati</taxon>
        <taxon>Actinomycetota</taxon>
        <taxon>Actinomycetes</taxon>
        <taxon>Micromonosporales</taxon>
        <taxon>Micromonosporaceae</taxon>
        <taxon>Winogradskya</taxon>
    </lineage>
</organism>
<dbReference type="SUPFAM" id="SSF46785">
    <property type="entry name" value="Winged helix' DNA-binding domain"/>
    <property type="match status" value="1"/>
</dbReference>
<evidence type="ECO:0000313" key="2">
    <source>
        <dbReference type="EMBL" id="GIM84682.1"/>
    </source>
</evidence>
<sequence length="198" mass="21320">MHRRRPRTYGVEMSADAAQAAEILTQLAVPVRLRVFADLVRRGAEGATMAELAYPLDLSIPEVGDACARLVAAGIVTGTGNGVYRAHPGQLRDAAAAVDTLQPISALLTAYPKLRSCFSHGRVTSLPPTLSDRYPLMGELLARYLALDELCDEDTINRRLAVVTDDVAGARRLLVESGWLERDRAGTTYGPGRPLPVA</sequence>
<dbReference type="AlphaFoldDB" id="A0A919T3N3"/>
<evidence type="ECO:0000259" key="1">
    <source>
        <dbReference type="Pfam" id="PF09860"/>
    </source>
</evidence>
<dbReference type="InterPro" id="IPR018656">
    <property type="entry name" value="DUF2087"/>
</dbReference>
<feature type="domain" description="DUF2087" evidence="1">
    <location>
        <begin position="122"/>
        <end position="189"/>
    </location>
</feature>
<protein>
    <recommendedName>
        <fullName evidence="1">DUF2087 domain-containing protein</fullName>
    </recommendedName>
</protein>
<dbReference type="InterPro" id="IPR036388">
    <property type="entry name" value="WH-like_DNA-bd_sf"/>
</dbReference>
<name>A0A919T3N3_9ACTN</name>
<keyword evidence="3" id="KW-1185">Reference proteome</keyword>
<gene>
    <name evidence="2" type="ORF">Aco04nite_92550</name>
</gene>
<comment type="caution">
    <text evidence="2">The sequence shown here is derived from an EMBL/GenBank/DDBJ whole genome shotgun (WGS) entry which is preliminary data.</text>
</comment>
<dbReference type="Gene3D" id="1.10.10.10">
    <property type="entry name" value="Winged helix-like DNA-binding domain superfamily/Winged helix DNA-binding domain"/>
    <property type="match status" value="1"/>
</dbReference>
<proteinExistence type="predicted"/>